<accession>A0A9Q1GVI8</accession>
<sequence>MGFVGGMGCCPSTNAELNAILGGLALAKLKGFSKDKSTVIGQTVEELDRDGNEDGNGDRNGQGIVVEVADSTQGHPRDHEDSLWDDIVASINEVPAIGELRNKCSSFPPLEVVLNINKGQPIDTVCNPTPPIVQTDRVTKTATRVDKEKGIMIEEEHIQEEHIHKRKGIMFPDNSDDDSFEDDSSFDYEDDDDLDDGSVNDEDDSNCSVVNEDELFEHSSKDEIDRYERMYAGGTIWEQKTQYNPTTSAAWIAKKLYQDVRAYPSMPVKSMAKHLFPTFIKSDDNTTEFVETLNNVLNMARDKPIYNLLEEISSTLTEWFCNNRKLAANWKGGVVPSVKHTLADFQKDCWGFSM</sequence>
<comment type="caution">
    <text evidence="2">The sequence shown here is derived from an EMBL/GenBank/DDBJ whole genome shotgun (WGS) entry which is preliminary data.</text>
</comment>
<evidence type="ECO:0000313" key="3">
    <source>
        <dbReference type="Proteomes" id="UP001153076"/>
    </source>
</evidence>
<gene>
    <name evidence="2" type="ORF">Cgig2_028297</name>
</gene>
<evidence type="ECO:0000313" key="2">
    <source>
        <dbReference type="EMBL" id="KAJ8426207.1"/>
    </source>
</evidence>
<protein>
    <submittedName>
        <fullName evidence="2">Uncharacterized protein</fullName>
    </submittedName>
</protein>
<organism evidence="2 3">
    <name type="scientific">Carnegiea gigantea</name>
    <dbReference type="NCBI Taxonomy" id="171969"/>
    <lineage>
        <taxon>Eukaryota</taxon>
        <taxon>Viridiplantae</taxon>
        <taxon>Streptophyta</taxon>
        <taxon>Embryophyta</taxon>
        <taxon>Tracheophyta</taxon>
        <taxon>Spermatophyta</taxon>
        <taxon>Magnoliopsida</taxon>
        <taxon>eudicotyledons</taxon>
        <taxon>Gunneridae</taxon>
        <taxon>Pentapetalae</taxon>
        <taxon>Caryophyllales</taxon>
        <taxon>Cactineae</taxon>
        <taxon>Cactaceae</taxon>
        <taxon>Cactoideae</taxon>
        <taxon>Echinocereeae</taxon>
        <taxon>Carnegiea</taxon>
    </lineage>
</organism>
<dbReference type="AlphaFoldDB" id="A0A9Q1GVI8"/>
<feature type="compositionally biased region" description="Acidic residues" evidence="1">
    <location>
        <begin position="174"/>
        <end position="215"/>
    </location>
</feature>
<dbReference type="Proteomes" id="UP001153076">
    <property type="component" value="Unassembled WGS sequence"/>
</dbReference>
<feature type="region of interest" description="Disordered" evidence="1">
    <location>
        <begin position="164"/>
        <end position="215"/>
    </location>
</feature>
<evidence type="ECO:0000256" key="1">
    <source>
        <dbReference type="SAM" id="MobiDB-lite"/>
    </source>
</evidence>
<proteinExistence type="predicted"/>
<reference evidence="2" key="1">
    <citation type="submission" date="2022-04" db="EMBL/GenBank/DDBJ databases">
        <title>Carnegiea gigantea Genome sequencing and assembly v2.</title>
        <authorList>
            <person name="Copetti D."/>
            <person name="Sanderson M.J."/>
            <person name="Burquez A."/>
            <person name="Wojciechowski M.F."/>
        </authorList>
    </citation>
    <scope>NUCLEOTIDE SEQUENCE</scope>
    <source>
        <strain evidence="2">SGP5-SGP5p</strain>
        <tissue evidence="2">Aerial part</tissue>
    </source>
</reference>
<dbReference type="EMBL" id="JAKOGI010001334">
    <property type="protein sequence ID" value="KAJ8426207.1"/>
    <property type="molecule type" value="Genomic_DNA"/>
</dbReference>
<name>A0A9Q1GVI8_9CARY</name>
<keyword evidence="3" id="KW-1185">Reference proteome</keyword>